<evidence type="ECO:0000256" key="2">
    <source>
        <dbReference type="ARBA" id="ARBA00022618"/>
    </source>
</evidence>
<gene>
    <name evidence="7 10" type="primary">ftsL</name>
    <name evidence="10" type="ORF">ACFYKT_02805</name>
</gene>
<dbReference type="InterPro" id="IPR007060">
    <property type="entry name" value="FtsL/DivIC"/>
</dbReference>
<keyword evidence="11" id="KW-1185">Reference proteome</keyword>
<dbReference type="Proteomes" id="UP001601058">
    <property type="component" value="Unassembled WGS sequence"/>
</dbReference>
<dbReference type="HAMAP" id="MF_00910">
    <property type="entry name" value="FtsL"/>
    <property type="match status" value="1"/>
</dbReference>
<evidence type="ECO:0000256" key="8">
    <source>
        <dbReference type="NCBIfam" id="TIGR02209"/>
    </source>
</evidence>
<dbReference type="EMBL" id="JBIACJ010000001">
    <property type="protein sequence ID" value="MFE8695284.1"/>
    <property type="molecule type" value="Genomic_DNA"/>
</dbReference>
<feature type="region of interest" description="Disordered" evidence="9">
    <location>
        <begin position="1"/>
        <end position="24"/>
    </location>
</feature>
<proteinExistence type="inferred from homology"/>
<evidence type="ECO:0000256" key="9">
    <source>
        <dbReference type="SAM" id="MobiDB-lite"/>
    </source>
</evidence>
<evidence type="ECO:0000256" key="1">
    <source>
        <dbReference type="ARBA" id="ARBA00022475"/>
    </source>
</evidence>
<keyword evidence="5 7" id="KW-0472">Membrane</keyword>
<organism evidence="10 11">
    <name type="scientific">Cytobacillus mangrovibacter</name>
    <dbReference type="NCBI Taxonomy" id="3299024"/>
    <lineage>
        <taxon>Bacteria</taxon>
        <taxon>Bacillati</taxon>
        <taxon>Bacillota</taxon>
        <taxon>Bacilli</taxon>
        <taxon>Bacillales</taxon>
        <taxon>Bacillaceae</taxon>
        <taxon>Cytobacillus</taxon>
    </lineage>
</organism>
<keyword evidence="2 7" id="KW-0132">Cell division</keyword>
<protein>
    <recommendedName>
        <fullName evidence="7 8">Cell division protein FtsL</fullName>
    </recommendedName>
</protein>
<dbReference type="GO" id="GO:0051301">
    <property type="term" value="P:cell division"/>
    <property type="evidence" value="ECO:0007669"/>
    <property type="project" value="UniProtKB-KW"/>
</dbReference>
<evidence type="ECO:0000256" key="3">
    <source>
        <dbReference type="ARBA" id="ARBA00022692"/>
    </source>
</evidence>
<comment type="function">
    <text evidence="7">Essential cell division protein.</text>
</comment>
<dbReference type="InterPro" id="IPR011922">
    <property type="entry name" value="Cell_div_FtsL"/>
</dbReference>
<evidence type="ECO:0000313" key="11">
    <source>
        <dbReference type="Proteomes" id="UP001601058"/>
    </source>
</evidence>
<feature type="compositionally biased region" description="Basic and acidic residues" evidence="9">
    <location>
        <begin position="8"/>
        <end position="17"/>
    </location>
</feature>
<comment type="similarity">
    <text evidence="7">Belongs to the FtsL family.</text>
</comment>
<comment type="caution">
    <text evidence="10">The sequence shown here is derived from an EMBL/GenBank/DDBJ whole genome shotgun (WGS) entry which is preliminary data.</text>
</comment>
<sequence length="121" mass="13743">MSNLARKLQQEQHHEQQKQMVKAPKKVKVKSPWLSPGEKVLGIIFTGIVCFGAVQIISNQASIYGINAEIQDTKRTIQEQQKVIGDLEMQVGELSTYERIWEKAQKLGLKLNENNVKVVQD</sequence>
<keyword evidence="6 7" id="KW-0131">Cell cycle</keyword>
<evidence type="ECO:0000313" key="10">
    <source>
        <dbReference type="EMBL" id="MFE8695284.1"/>
    </source>
</evidence>
<accession>A0ABW6JTV2</accession>
<evidence type="ECO:0000256" key="5">
    <source>
        <dbReference type="ARBA" id="ARBA00023136"/>
    </source>
</evidence>
<dbReference type="Pfam" id="PF04977">
    <property type="entry name" value="DivIC"/>
    <property type="match status" value="1"/>
</dbReference>
<comment type="subcellular location">
    <subcellularLocation>
        <location evidence="7">Cell membrane</location>
        <topology evidence="7">Single-pass type II membrane protein</topology>
    </subcellularLocation>
    <text evidence="7">Localizes to the division septum where it forms a ring structure.</text>
</comment>
<evidence type="ECO:0000256" key="4">
    <source>
        <dbReference type="ARBA" id="ARBA00022989"/>
    </source>
</evidence>
<keyword evidence="4 7" id="KW-1133">Transmembrane helix</keyword>
<evidence type="ECO:0000256" key="7">
    <source>
        <dbReference type="HAMAP-Rule" id="MF_00910"/>
    </source>
</evidence>
<dbReference type="RefSeq" id="WP_389215090.1">
    <property type="nucleotide sequence ID" value="NZ_JBIACJ010000001.1"/>
</dbReference>
<evidence type="ECO:0000256" key="6">
    <source>
        <dbReference type="ARBA" id="ARBA00023306"/>
    </source>
</evidence>
<keyword evidence="3 7" id="KW-0812">Transmembrane</keyword>
<dbReference type="NCBIfam" id="TIGR02209">
    <property type="entry name" value="ftsL_broad"/>
    <property type="match status" value="1"/>
</dbReference>
<reference evidence="10 11" key="1">
    <citation type="submission" date="2024-08" db="EMBL/GenBank/DDBJ databases">
        <title>Two novel Cytobacillus novel species.</title>
        <authorList>
            <person name="Liu G."/>
        </authorList>
    </citation>
    <scope>NUCLEOTIDE SEQUENCE [LARGE SCALE GENOMIC DNA]</scope>
    <source>
        <strain evidence="10 11">FJAT-53684</strain>
    </source>
</reference>
<keyword evidence="1 7" id="KW-1003">Cell membrane</keyword>
<name>A0ABW6JTV2_9BACI</name>